<dbReference type="AlphaFoldDB" id="A0A6J6P1E1"/>
<dbReference type="EMBL" id="CAFBPG010000066">
    <property type="protein sequence ID" value="CAB5013784.1"/>
    <property type="molecule type" value="Genomic_DNA"/>
</dbReference>
<evidence type="ECO:0000313" key="2">
    <source>
        <dbReference type="EMBL" id="CAB5013784.1"/>
    </source>
</evidence>
<proteinExistence type="predicted"/>
<sequence>MKSIATIIFLRSYRSVITPAGSVKMSHGSFWANGIKAISIGERVVAEASHG</sequence>
<accession>A0A6J6P1E1</accession>
<evidence type="ECO:0000313" key="1">
    <source>
        <dbReference type="EMBL" id="CAB4692596.1"/>
    </source>
</evidence>
<dbReference type="EMBL" id="CAEZXT010000013">
    <property type="protein sequence ID" value="CAB4692596.1"/>
    <property type="molecule type" value="Genomic_DNA"/>
</dbReference>
<name>A0A6J6P1E1_9ZZZZ</name>
<gene>
    <name evidence="1" type="ORF">UFOPK2589_00364</name>
    <name evidence="2" type="ORF">UFOPK4074_00781</name>
</gene>
<reference evidence="1" key="1">
    <citation type="submission" date="2020-05" db="EMBL/GenBank/DDBJ databases">
        <authorList>
            <person name="Chiriac C."/>
            <person name="Salcher M."/>
            <person name="Ghai R."/>
            <person name="Kavagutti S V."/>
        </authorList>
    </citation>
    <scope>NUCLEOTIDE SEQUENCE</scope>
</reference>
<organism evidence="1">
    <name type="scientific">freshwater metagenome</name>
    <dbReference type="NCBI Taxonomy" id="449393"/>
    <lineage>
        <taxon>unclassified sequences</taxon>
        <taxon>metagenomes</taxon>
        <taxon>ecological metagenomes</taxon>
    </lineage>
</organism>
<protein>
    <submittedName>
        <fullName evidence="1">Unannotated protein</fullName>
    </submittedName>
</protein>